<dbReference type="InterPro" id="IPR050982">
    <property type="entry name" value="Auxin_biosynth/cation_transpt"/>
</dbReference>
<dbReference type="Gene3D" id="3.50.50.60">
    <property type="entry name" value="FAD/NAD(P)-binding domain"/>
    <property type="match status" value="1"/>
</dbReference>
<dbReference type="Proteomes" id="UP001597214">
    <property type="component" value="Unassembled WGS sequence"/>
</dbReference>
<dbReference type="GO" id="GO:0004497">
    <property type="term" value="F:monooxygenase activity"/>
    <property type="evidence" value="ECO:0007669"/>
    <property type="project" value="UniProtKB-KW"/>
</dbReference>
<gene>
    <name evidence="2" type="ORF">ACFSCX_11500</name>
</gene>
<dbReference type="PRINTS" id="PR00469">
    <property type="entry name" value="PNDRDTASEII"/>
</dbReference>
<sequence length="352" mass="38742">MIYDALVIGAGQAGPATGYHLKMKGLSFLILEGNTQPVGSWPFYYNSLKLFSPAGYSSLPGMKFPAPPNTYPTKEDVISYLKEYAAYFELPVKVGTRVNRVIKDGDIFTVFTETGSYQAFSLISATGSFSSPNRPYISGQEIFCKPINHSSEYHDATPFEGERIVIVGGRNSAVQIGVEISRIADVTLTSRKPINLIPHSILGQDIHVWARLSGLDKLPLGHWIRLSEPRTAIDISGYKEAFQAGMPDWRPMFSHLTRDGVQWNDGMKEEVDRIILATGYRSNFSYLSRIGALEPSGKTIQRAGISLNVPGLYYVGISGQRSISSATLRGVGSDAKYVINNAVRHLKKIKQG</sequence>
<accession>A0ABW4LQ27</accession>
<dbReference type="PRINTS" id="PR00368">
    <property type="entry name" value="FADPNR"/>
</dbReference>
<keyword evidence="1 2" id="KW-0560">Oxidoreductase</keyword>
<dbReference type="PANTHER" id="PTHR43539">
    <property type="entry name" value="FLAVIN-BINDING MONOOXYGENASE-LIKE PROTEIN (AFU_ORTHOLOGUE AFUA_4G09220)"/>
    <property type="match status" value="1"/>
</dbReference>
<comment type="caution">
    <text evidence="2">The sequence shown here is derived from an EMBL/GenBank/DDBJ whole genome shotgun (WGS) entry which is preliminary data.</text>
</comment>
<dbReference type="EMBL" id="JBHUEM010000018">
    <property type="protein sequence ID" value="MFD1737176.1"/>
    <property type="molecule type" value="Genomic_DNA"/>
</dbReference>
<dbReference type="InterPro" id="IPR036188">
    <property type="entry name" value="FAD/NAD-bd_sf"/>
</dbReference>
<protein>
    <submittedName>
        <fullName evidence="2">Flavin-containing monooxygenase</fullName>
        <ecNumber evidence="2">1.14.13.-</ecNumber>
    </submittedName>
</protein>
<keyword evidence="3" id="KW-1185">Reference proteome</keyword>
<dbReference type="PANTHER" id="PTHR43539:SF78">
    <property type="entry name" value="FLAVIN-CONTAINING MONOOXYGENASE"/>
    <property type="match status" value="1"/>
</dbReference>
<evidence type="ECO:0000313" key="2">
    <source>
        <dbReference type="EMBL" id="MFD1737176.1"/>
    </source>
</evidence>
<dbReference type="SUPFAM" id="SSF51905">
    <property type="entry name" value="FAD/NAD(P)-binding domain"/>
    <property type="match status" value="2"/>
</dbReference>
<organism evidence="2 3">
    <name type="scientific">Bacillus salitolerans</name>
    <dbReference type="NCBI Taxonomy" id="1437434"/>
    <lineage>
        <taxon>Bacteria</taxon>
        <taxon>Bacillati</taxon>
        <taxon>Bacillota</taxon>
        <taxon>Bacilli</taxon>
        <taxon>Bacillales</taxon>
        <taxon>Bacillaceae</taxon>
        <taxon>Bacillus</taxon>
    </lineage>
</organism>
<reference evidence="3" key="1">
    <citation type="journal article" date="2019" name="Int. J. Syst. Evol. Microbiol.">
        <title>The Global Catalogue of Microorganisms (GCM) 10K type strain sequencing project: providing services to taxonomists for standard genome sequencing and annotation.</title>
        <authorList>
            <consortium name="The Broad Institute Genomics Platform"/>
            <consortium name="The Broad Institute Genome Sequencing Center for Infectious Disease"/>
            <person name="Wu L."/>
            <person name="Ma J."/>
        </authorList>
    </citation>
    <scope>NUCLEOTIDE SEQUENCE [LARGE SCALE GENOMIC DNA]</scope>
    <source>
        <strain evidence="3">CCUG 49339</strain>
    </source>
</reference>
<evidence type="ECO:0000256" key="1">
    <source>
        <dbReference type="ARBA" id="ARBA00023002"/>
    </source>
</evidence>
<keyword evidence="2" id="KW-0503">Monooxygenase</keyword>
<dbReference type="RefSeq" id="WP_377928378.1">
    <property type="nucleotide sequence ID" value="NZ_JBHUEM010000018.1"/>
</dbReference>
<proteinExistence type="predicted"/>
<dbReference type="Pfam" id="PF13738">
    <property type="entry name" value="Pyr_redox_3"/>
    <property type="match status" value="1"/>
</dbReference>
<dbReference type="EC" id="1.14.13.-" evidence="2"/>
<evidence type="ECO:0000313" key="3">
    <source>
        <dbReference type="Proteomes" id="UP001597214"/>
    </source>
</evidence>
<name>A0ABW4LQ27_9BACI</name>